<dbReference type="PROSITE" id="PS00028">
    <property type="entry name" value="ZINC_FINGER_C2H2_1"/>
    <property type="match status" value="2"/>
</dbReference>
<organism evidence="12">
    <name type="scientific">Cacopsylla melanoneura</name>
    <dbReference type="NCBI Taxonomy" id="428564"/>
    <lineage>
        <taxon>Eukaryota</taxon>
        <taxon>Metazoa</taxon>
        <taxon>Ecdysozoa</taxon>
        <taxon>Arthropoda</taxon>
        <taxon>Hexapoda</taxon>
        <taxon>Insecta</taxon>
        <taxon>Pterygota</taxon>
        <taxon>Neoptera</taxon>
        <taxon>Paraneoptera</taxon>
        <taxon>Hemiptera</taxon>
        <taxon>Sternorrhyncha</taxon>
        <taxon>Psylloidea</taxon>
        <taxon>Psyllidae</taxon>
        <taxon>Psyllinae</taxon>
        <taxon>Cacopsylla</taxon>
    </lineage>
</organism>
<dbReference type="GO" id="GO:0000978">
    <property type="term" value="F:RNA polymerase II cis-regulatory region sequence-specific DNA binding"/>
    <property type="evidence" value="ECO:0007669"/>
    <property type="project" value="TreeGrafter"/>
</dbReference>
<feature type="domain" description="C2H2-type" evidence="11">
    <location>
        <begin position="422"/>
        <end position="449"/>
    </location>
</feature>
<evidence type="ECO:0000256" key="6">
    <source>
        <dbReference type="ARBA" id="ARBA00023015"/>
    </source>
</evidence>
<dbReference type="AlphaFoldDB" id="A0A8D8WCH9"/>
<keyword evidence="6" id="KW-0805">Transcription regulation</keyword>
<dbReference type="GO" id="GO:0001227">
    <property type="term" value="F:DNA-binding transcription repressor activity, RNA polymerase II-specific"/>
    <property type="evidence" value="ECO:0007669"/>
    <property type="project" value="TreeGrafter"/>
</dbReference>
<dbReference type="PANTHER" id="PTHR24399:SF15">
    <property type="entry name" value="POZ-, AT HOOK-, AND ZINC FINGER-CONTAINING PROTEIN 1"/>
    <property type="match status" value="1"/>
</dbReference>
<proteinExistence type="predicted"/>
<accession>A0A8D8WCH9</accession>
<dbReference type="EMBL" id="HBUF01180474">
    <property type="protein sequence ID" value="CAG6655187.1"/>
    <property type="molecule type" value="Transcribed_RNA"/>
</dbReference>
<keyword evidence="7" id="KW-0804">Transcription</keyword>
<feature type="region of interest" description="Disordered" evidence="10">
    <location>
        <begin position="119"/>
        <end position="176"/>
    </location>
</feature>
<keyword evidence="5" id="KW-0862">Zinc</keyword>
<keyword evidence="3" id="KW-0677">Repeat</keyword>
<dbReference type="Pfam" id="PF00096">
    <property type="entry name" value="zf-C2H2"/>
    <property type="match status" value="1"/>
</dbReference>
<feature type="compositionally biased region" description="Basic residues" evidence="10">
    <location>
        <begin position="388"/>
        <end position="397"/>
    </location>
</feature>
<protein>
    <submittedName>
        <fullName evidence="12">B lymphocyte-induced maturation protein 1 homolog</fullName>
    </submittedName>
</protein>
<evidence type="ECO:0000256" key="3">
    <source>
        <dbReference type="ARBA" id="ARBA00022737"/>
    </source>
</evidence>
<keyword evidence="2" id="KW-0479">Metal-binding</keyword>
<feature type="compositionally biased region" description="Low complexity" evidence="10">
    <location>
        <begin position="119"/>
        <end position="172"/>
    </location>
</feature>
<dbReference type="InterPro" id="IPR036236">
    <property type="entry name" value="Znf_C2H2_sf"/>
</dbReference>
<reference evidence="12" key="1">
    <citation type="submission" date="2021-05" db="EMBL/GenBank/DDBJ databases">
        <authorList>
            <person name="Alioto T."/>
            <person name="Alioto T."/>
            <person name="Gomez Garrido J."/>
        </authorList>
    </citation>
    <scope>NUCLEOTIDE SEQUENCE</scope>
</reference>
<evidence type="ECO:0000259" key="11">
    <source>
        <dbReference type="PROSITE" id="PS50157"/>
    </source>
</evidence>
<feature type="region of interest" description="Disordered" evidence="10">
    <location>
        <begin position="194"/>
        <end position="215"/>
    </location>
</feature>
<dbReference type="GO" id="GO:0001817">
    <property type="term" value="P:regulation of cytokine production"/>
    <property type="evidence" value="ECO:0007669"/>
    <property type="project" value="TreeGrafter"/>
</dbReference>
<evidence type="ECO:0000256" key="2">
    <source>
        <dbReference type="ARBA" id="ARBA00022723"/>
    </source>
</evidence>
<dbReference type="InterPro" id="IPR013087">
    <property type="entry name" value="Znf_C2H2_type"/>
</dbReference>
<sequence>MTTEESNKANFIDFMVTSAGQTLVKTEFTAESNNNNPSTVCNNNNNVPSEFSIEYWNTGSGLGLSIEKDDPSMWESTLLEDMTFFNTKIANDLEQNHPESSTGEPCDTSDSSNIIYTTLTSLSNDPSSPSLSLDDTPPLVNSTSTPTPDPLPLSSWYAPTTPAHPHSPSSSSKVPNIEDLDSFLNIIPASSSQTQYAGTTSYSEPGSTASYGSEQTSYEWKQDTTGEPASEWKQDGETVSLCEANNMCEASNLWKTQTSEDNDSLLRNALEGKPVFKYNNNNNNEFVLTIKEENAGNISNLVLDNQNISTIIYPIDSNSSQSIDEILQNINTHYETNVDEFNNNTTEYKQVNGDSIEIYYAIDNNINVNYIPNNTITSSSSSVPGSTAKKKKTKSKNNNHANHVNNNNNNELINGRKERSLHYCEICNKGFKDKYSVNVHVRTHTGEKPFPCKICCKTFRQKAHLAKHFQTHLAPATHTTKSSNNAAVSSNSNKMKTLELRHDQELLNSGVRSNSSEDMTSILFQYSMD</sequence>
<evidence type="ECO:0000256" key="5">
    <source>
        <dbReference type="ARBA" id="ARBA00022833"/>
    </source>
</evidence>
<dbReference type="SMART" id="SM00355">
    <property type="entry name" value="ZnF_C2H2"/>
    <property type="match status" value="2"/>
</dbReference>
<dbReference type="GO" id="GO:0005654">
    <property type="term" value="C:nucleoplasm"/>
    <property type="evidence" value="ECO:0007669"/>
    <property type="project" value="TreeGrafter"/>
</dbReference>
<evidence type="ECO:0000313" key="12">
    <source>
        <dbReference type="EMBL" id="CAG6655187.1"/>
    </source>
</evidence>
<dbReference type="PROSITE" id="PS50157">
    <property type="entry name" value="ZINC_FINGER_C2H2_2"/>
    <property type="match status" value="2"/>
</dbReference>
<feature type="region of interest" description="Disordered" evidence="10">
    <location>
        <begin position="377"/>
        <end position="412"/>
    </location>
</feature>
<comment type="subcellular location">
    <subcellularLocation>
        <location evidence="1">Nucleus</location>
    </subcellularLocation>
</comment>
<evidence type="ECO:0000256" key="8">
    <source>
        <dbReference type="ARBA" id="ARBA00023242"/>
    </source>
</evidence>
<dbReference type="FunFam" id="3.30.160.60:FF:000096">
    <property type="entry name" value="Zinc finger and BTB domain-containing protein 18 isoform 1"/>
    <property type="match status" value="1"/>
</dbReference>
<dbReference type="GO" id="GO:0002682">
    <property type="term" value="P:regulation of immune system process"/>
    <property type="evidence" value="ECO:0007669"/>
    <property type="project" value="TreeGrafter"/>
</dbReference>
<evidence type="ECO:0000256" key="9">
    <source>
        <dbReference type="PROSITE-ProRule" id="PRU00042"/>
    </source>
</evidence>
<dbReference type="SUPFAM" id="SSF57667">
    <property type="entry name" value="beta-beta-alpha zinc fingers"/>
    <property type="match status" value="1"/>
</dbReference>
<name>A0A8D8WCH9_9HEMI</name>
<feature type="compositionally biased region" description="Low complexity" evidence="10">
    <location>
        <begin position="398"/>
        <end position="410"/>
    </location>
</feature>
<evidence type="ECO:0000256" key="1">
    <source>
        <dbReference type="ARBA" id="ARBA00004123"/>
    </source>
</evidence>
<keyword evidence="8" id="KW-0539">Nucleus</keyword>
<dbReference type="FunFam" id="3.30.160.60:FF:000710">
    <property type="entry name" value="Zinc finger protein 768"/>
    <property type="match status" value="1"/>
</dbReference>
<feature type="domain" description="C2H2-type" evidence="11">
    <location>
        <begin position="450"/>
        <end position="477"/>
    </location>
</feature>
<evidence type="ECO:0000256" key="7">
    <source>
        <dbReference type="ARBA" id="ARBA00023163"/>
    </source>
</evidence>
<dbReference type="Gene3D" id="3.30.160.60">
    <property type="entry name" value="Classic Zinc Finger"/>
    <property type="match status" value="2"/>
</dbReference>
<dbReference type="GO" id="GO:0008270">
    <property type="term" value="F:zinc ion binding"/>
    <property type="evidence" value="ECO:0007669"/>
    <property type="project" value="UniProtKB-KW"/>
</dbReference>
<evidence type="ECO:0000256" key="4">
    <source>
        <dbReference type="ARBA" id="ARBA00022771"/>
    </source>
</evidence>
<dbReference type="PANTHER" id="PTHR24399">
    <property type="entry name" value="ZINC FINGER AND BTB DOMAIN-CONTAINING"/>
    <property type="match status" value="1"/>
</dbReference>
<evidence type="ECO:0000256" key="10">
    <source>
        <dbReference type="SAM" id="MobiDB-lite"/>
    </source>
</evidence>
<keyword evidence="4 9" id="KW-0863">Zinc-finger</keyword>